<dbReference type="GO" id="GO:0003700">
    <property type="term" value="F:DNA-binding transcription factor activity"/>
    <property type="evidence" value="ECO:0007669"/>
    <property type="project" value="InterPro"/>
</dbReference>
<dbReference type="InterPro" id="IPR036388">
    <property type="entry name" value="WH-like_DNA-bd_sf"/>
</dbReference>
<dbReference type="Gene3D" id="1.10.10.10">
    <property type="entry name" value="Winged helix-like DNA-binding domain superfamily/Winged helix DNA-binding domain"/>
    <property type="match status" value="1"/>
</dbReference>
<dbReference type="SUPFAM" id="SSF46785">
    <property type="entry name" value="Winged helix' DNA-binding domain"/>
    <property type="match status" value="1"/>
</dbReference>
<name>B5ICQ2_ACIB4</name>
<dbReference type="eggNOG" id="arCOG05349">
    <property type="taxonomic scope" value="Archaea"/>
</dbReference>
<dbReference type="STRING" id="439481.Aboo_1325"/>
<accession>B5ICQ2</accession>
<dbReference type="CDD" id="cd00090">
    <property type="entry name" value="HTH_ARSR"/>
    <property type="match status" value="1"/>
</dbReference>
<dbReference type="RefSeq" id="WP_008083774.1">
    <property type="nucleotide sequence ID" value="NC_013926.1"/>
</dbReference>
<organism evidence="1 2">
    <name type="scientific">Aciduliprofundum boonei (strain DSM 19572 / T469)</name>
    <dbReference type="NCBI Taxonomy" id="439481"/>
    <lineage>
        <taxon>Archaea</taxon>
        <taxon>Methanobacteriati</taxon>
        <taxon>Thermoplasmatota</taxon>
        <taxon>DHVE2 group</taxon>
        <taxon>Candidatus Aciduliprofundum</taxon>
    </lineage>
</organism>
<protein>
    <submittedName>
        <fullName evidence="1">Regulatory protein ArsR</fullName>
    </submittedName>
</protein>
<dbReference type="HOGENOM" id="CLU_1691464_0_0_2"/>
<proteinExistence type="predicted"/>
<evidence type="ECO:0000313" key="2">
    <source>
        <dbReference type="Proteomes" id="UP000001400"/>
    </source>
</evidence>
<dbReference type="InterPro" id="IPR001845">
    <property type="entry name" value="HTH_ArsR_DNA-bd_dom"/>
</dbReference>
<evidence type="ECO:0000313" key="1">
    <source>
        <dbReference type="EMBL" id="ADD09133.1"/>
    </source>
</evidence>
<dbReference type="GeneID" id="8828287"/>
<keyword evidence="2" id="KW-1185">Reference proteome</keyword>
<dbReference type="InterPro" id="IPR011991">
    <property type="entry name" value="ArsR-like_HTH"/>
</dbReference>
<dbReference type="AlphaFoldDB" id="B5ICQ2"/>
<dbReference type="SMART" id="SM00418">
    <property type="entry name" value="HTH_ARSR"/>
    <property type="match status" value="1"/>
</dbReference>
<dbReference type="KEGG" id="abi:Aboo_1325"/>
<gene>
    <name evidence="1" type="ordered locus">Aboo_1325</name>
</gene>
<dbReference type="Proteomes" id="UP000001400">
    <property type="component" value="Chromosome"/>
</dbReference>
<dbReference type="OrthoDB" id="52505at2157"/>
<reference evidence="1" key="1">
    <citation type="submission" date="2010-02" db="EMBL/GenBank/DDBJ databases">
        <title>Complete sequence of Aciduliprofundum boonei T469.</title>
        <authorList>
            <consortium name="US DOE Joint Genome Institute"/>
            <person name="Lucas S."/>
            <person name="Copeland A."/>
            <person name="Lapidus A."/>
            <person name="Cheng J.-F."/>
            <person name="Bruce D."/>
            <person name="Goodwin L."/>
            <person name="Pitluck S."/>
            <person name="Saunders E."/>
            <person name="Detter J.C."/>
            <person name="Han C."/>
            <person name="Tapia R."/>
            <person name="Land M."/>
            <person name="Hauser L."/>
            <person name="Kyrpides N."/>
            <person name="Mikhailova N."/>
            <person name="Flores G."/>
            <person name="Reysenbach A.-L."/>
            <person name="Woyke T."/>
        </authorList>
    </citation>
    <scope>NUCLEOTIDE SEQUENCE</scope>
    <source>
        <strain evidence="1">T469</strain>
    </source>
</reference>
<dbReference type="EMBL" id="CP001941">
    <property type="protein sequence ID" value="ADD09133.1"/>
    <property type="molecule type" value="Genomic_DNA"/>
</dbReference>
<sequence>MFEMNIKIVDPMLHDNNIDSVLLNFLNSIGYMPRVDPQRDFRRAIKSVPYRLFKECFLLRPDREWSVEELIAYLNTTRTTLYRHLNKLKSMDILDERQEGMNKLYRLKYGNLERAWVFVEANVKLAMENYRKMVEHISNLAGGEKVE</sequence>
<dbReference type="InterPro" id="IPR036390">
    <property type="entry name" value="WH_DNA-bd_sf"/>
</dbReference>